<dbReference type="STRING" id="76193.A0A0N1IPV2"/>
<evidence type="ECO:0000256" key="1">
    <source>
        <dbReference type="ARBA" id="ARBA00022723"/>
    </source>
</evidence>
<name>A0A0N1IPV2_PAPMA</name>
<feature type="domain" description="C2H2-type" evidence="7">
    <location>
        <begin position="444"/>
        <end position="474"/>
    </location>
</feature>
<dbReference type="FunFam" id="3.30.160.60:FF:000007">
    <property type="entry name" value="Basic krueppel-like factor 3"/>
    <property type="match status" value="1"/>
</dbReference>
<dbReference type="AlphaFoldDB" id="A0A0N1IPV2"/>
<evidence type="ECO:0000256" key="6">
    <source>
        <dbReference type="SAM" id="MobiDB-lite"/>
    </source>
</evidence>
<reference evidence="8 9" key="1">
    <citation type="journal article" date="2015" name="Nat. Commun.">
        <title>Outbred genome sequencing and CRISPR/Cas9 gene editing in butterflies.</title>
        <authorList>
            <person name="Li X."/>
            <person name="Fan D."/>
            <person name="Zhang W."/>
            <person name="Liu G."/>
            <person name="Zhang L."/>
            <person name="Zhao L."/>
            <person name="Fang X."/>
            <person name="Chen L."/>
            <person name="Dong Y."/>
            <person name="Chen Y."/>
            <person name="Ding Y."/>
            <person name="Zhao R."/>
            <person name="Feng M."/>
            <person name="Zhu Y."/>
            <person name="Feng Y."/>
            <person name="Jiang X."/>
            <person name="Zhu D."/>
            <person name="Xiang H."/>
            <person name="Feng X."/>
            <person name="Li S."/>
            <person name="Wang J."/>
            <person name="Zhang G."/>
            <person name="Kronforst M.R."/>
            <person name="Wang W."/>
        </authorList>
    </citation>
    <scope>NUCLEOTIDE SEQUENCE [LARGE SCALE GENOMIC DNA]</scope>
    <source>
        <strain evidence="8">Ya'a_city_454_Pm</strain>
        <tissue evidence="8">Whole body</tissue>
    </source>
</reference>
<keyword evidence="4" id="KW-0862">Zinc</keyword>
<keyword evidence="3 5" id="KW-0863">Zinc-finger</keyword>
<gene>
    <name evidence="8" type="ORF">RR48_05529</name>
</gene>
<dbReference type="SMART" id="SM00355">
    <property type="entry name" value="ZnF_C2H2"/>
    <property type="match status" value="7"/>
</dbReference>
<dbReference type="GO" id="GO:0008270">
    <property type="term" value="F:zinc ion binding"/>
    <property type="evidence" value="ECO:0007669"/>
    <property type="project" value="UniProtKB-KW"/>
</dbReference>
<feature type="domain" description="C2H2-type" evidence="7">
    <location>
        <begin position="383"/>
        <end position="412"/>
    </location>
</feature>
<evidence type="ECO:0000313" key="9">
    <source>
        <dbReference type="Proteomes" id="UP000053240"/>
    </source>
</evidence>
<dbReference type="Proteomes" id="UP000053240">
    <property type="component" value="Unassembled WGS sequence"/>
</dbReference>
<dbReference type="GO" id="GO:0005634">
    <property type="term" value="C:nucleus"/>
    <property type="evidence" value="ECO:0007669"/>
    <property type="project" value="UniProtKB-ARBA"/>
</dbReference>
<dbReference type="PANTHER" id="PTHR19818">
    <property type="entry name" value="ZINC FINGER PROTEIN ZIC AND GLI"/>
    <property type="match status" value="1"/>
</dbReference>
<dbReference type="InterPro" id="IPR013087">
    <property type="entry name" value="Znf_C2H2_type"/>
</dbReference>
<keyword evidence="1" id="KW-0479">Metal-binding</keyword>
<evidence type="ECO:0000256" key="2">
    <source>
        <dbReference type="ARBA" id="ARBA00022737"/>
    </source>
</evidence>
<dbReference type="EMBL" id="KQ460226">
    <property type="protein sequence ID" value="KPJ16450.1"/>
    <property type="molecule type" value="Genomic_DNA"/>
</dbReference>
<sequence>MFVSQDKNVKKKFQKPNILRRKTKTPLPRPQATSECFESPDGKSLVSSSLVDKSFNAHEGPNKVAKQIVIKHREKPNQLFNKSTQKLISASLISEDNSSTAVVKKENDSDITFTIITTQENNNEGNFVQTGVNVDSFLVGGASKQNGLRFVNTELQIESVDKYDNTKWCLDLVQDLPTEIKEHCDGSQKKNVLLEQKLDVTPTMVPLSVVSSVQRNNIITLQGEVVPIMTNVLNSTFDLNKSKAKFKCEVADCDKEFSNKQKLKKHQNSHKVGSTRPPRQTNVECPVKIFRSGVEEPCGQMFTSREDVLKHLNENHTLEQANYICTECGRRFFWACALRAHRQAHGRARRGVLACAWPGCGRVFRQPCRLREHTRAHTGDKPYPCKFPNCGWSFRTASKLVRHARRHTGERRHACSACGRAFLRREHLREHHARHQPPLARHPHTCTHHGCEQSFNNMSSLYTHMKKVHKKEETSALNTSTEPVFENTFTISMLKNDPIYESVPNIEISLLKNDPIYESVPNIEVSGNLKLEQVTDSNEVETKMEVLTEDMEGTGEEMLGEGGILGETDEEVEGECQSARTHCTWPLQSRAPCDYHCGDAYVLDEDVQVEQSESAESNIYTIRSDLFLHGNALNEDSEGGMGVGVGVGEGVGAGGVSALGDDLGLLDSHPTIDLMQEELLYTDAVDESSFRVFLLSEELT</sequence>
<dbReference type="SUPFAM" id="SSF57667">
    <property type="entry name" value="beta-beta-alpha zinc fingers"/>
    <property type="match status" value="2"/>
</dbReference>
<dbReference type="PANTHER" id="PTHR19818:SF139">
    <property type="entry name" value="PAIR-RULE PROTEIN ODD-PAIRED"/>
    <property type="match status" value="1"/>
</dbReference>
<organism evidence="8 9">
    <name type="scientific">Papilio machaon</name>
    <name type="common">Old World swallowtail butterfly</name>
    <dbReference type="NCBI Taxonomy" id="76193"/>
    <lineage>
        <taxon>Eukaryota</taxon>
        <taxon>Metazoa</taxon>
        <taxon>Ecdysozoa</taxon>
        <taxon>Arthropoda</taxon>
        <taxon>Hexapoda</taxon>
        <taxon>Insecta</taxon>
        <taxon>Pterygota</taxon>
        <taxon>Neoptera</taxon>
        <taxon>Endopterygota</taxon>
        <taxon>Lepidoptera</taxon>
        <taxon>Glossata</taxon>
        <taxon>Ditrysia</taxon>
        <taxon>Papilionoidea</taxon>
        <taxon>Papilionidae</taxon>
        <taxon>Papilioninae</taxon>
        <taxon>Papilio</taxon>
    </lineage>
</organism>
<evidence type="ECO:0000256" key="3">
    <source>
        <dbReference type="ARBA" id="ARBA00022771"/>
    </source>
</evidence>
<feature type="domain" description="C2H2-type" evidence="7">
    <location>
        <begin position="413"/>
        <end position="435"/>
    </location>
</feature>
<dbReference type="GO" id="GO:0045944">
    <property type="term" value="P:positive regulation of transcription by RNA polymerase II"/>
    <property type="evidence" value="ECO:0007669"/>
    <property type="project" value="UniProtKB-ARBA"/>
</dbReference>
<dbReference type="Gene3D" id="3.30.160.60">
    <property type="entry name" value="Classic Zinc Finger"/>
    <property type="match status" value="6"/>
</dbReference>
<evidence type="ECO:0000256" key="4">
    <source>
        <dbReference type="ARBA" id="ARBA00022833"/>
    </source>
</evidence>
<dbReference type="PROSITE" id="PS00028">
    <property type="entry name" value="ZINC_FINGER_C2H2_1"/>
    <property type="match status" value="6"/>
</dbReference>
<dbReference type="GO" id="GO:0000981">
    <property type="term" value="F:DNA-binding transcription factor activity, RNA polymerase II-specific"/>
    <property type="evidence" value="ECO:0007669"/>
    <property type="project" value="TreeGrafter"/>
</dbReference>
<feature type="domain" description="C2H2-type" evidence="7">
    <location>
        <begin position="323"/>
        <end position="350"/>
    </location>
</feature>
<dbReference type="InterPro" id="IPR036236">
    <property type="entry name" value="Znf_C2H2_sf"/>
</dbReference>
<dbReference type="InParanoid" id="A0A0N1IPV2"/>
<keyword evidence="2" id="KW-0677">Repeat</keyword>
<evidence type="ECO:0000259" key="7">
    <source>
        <dbReference type="PROSITE" id="PS50157"/>
    </source>
</evidence>
<evidence type="ECO:0000256" key="5">
    <source>
        <dbReference type="PROSITE-ProRule" id="PRU00042"/>
    </source>
</evidence>
<feature type="compositionally biased region" description="Basic residues" evidence="6">
    <location>
        <begin position="9"/>
        <end position="24"/>
    </location>
</feature>
<feature type="domain" description="C2H2-type" evidence="7">
    <location>
        <begin position="353"/>
        <end position="382"/>
    </location>
</feature>
<dbReference type="InterPro" id="IPR050329">
    <property type="entry name" value="GLI_C2H2-zinc-finger"/>
</dbReference>
<keyword evidence="9" id="KW-1185">Reference proteome</keyword>
<dbReference type="GO" id="GO:0000978">
    <property type="term" value="F:RNA polymerase II cis-regulatory region sequence-specific DNA binding"/>
    <property type="evidence" value="ECO:0007669"/>
    <property type="project" value="TreeGrafter"/>
</dbReference>
<feature type="domain" description="C2H2-type" evidence="7">
    <location>
        <begin position="246"/>
        <end position="270"/>
    </location>
</feature>
<evidence type="ECO:0000313" key="8">
    <source>
        <dbReference type="EMBL" id="KPJ16450.1"/>
    </source>
</evidence>
<accession>A0A0N1IPV2</accession>
<protein>
    <recommendedName>
        <fullName evidence="7">C2H2-type domain-containing protein</fullName>
    </recommendedName>
</protein>
<feature type="region of interest" description="Disordered" evidence="6">
    <location>
        <begin position="1"/>
        <end position="41"/>
    </location>
</feature>
<dbReference type="Pfam" id="PF00096">
    <property type="entry name" value="zf-C2H2"/>
    <property type="match status" value="2"/>
</dbReference>
<proteinExistence type="predicted"/>
<dbReference type="PROSITE" id="PS50157">
    <property type="entry name" value="ZINC_FINGER_C2H2_2"/>
    <property type="match status" value="6"/>
</dbReference>